<name>A0A6G1D0Z7_9ORYZ</name>
<evidence type="ECO:0000313" key="2">
    <source>
        <dbReference type="EMBL" id="KAF0905987.1"/>
    </source>
</evidence>
<keyword evidence="3" id="KW-1185">Reference proteome</keyword>
<proteinExistence type="predicted"/>
<dbReference type="Proteomes" id="UP000479710">
    <property type="component" value="Unassembled WGS sequence"/>
</dbReference>
<feature type="region of interest" description="Disordered" evidence="1">
    <location>
        <begin position="1"/>
        <end position="51"/>
    </location>
</feature>
<sequence length="122" mass="13193">MGDNANKEECHLEGETKEGDADDRKKGQLPDAKKAEDCPEGQELNAVASPSDNAAHRLAIAAYIRQAEIYGLVVHGRFSGDEQALAVAAISRRQRSIGQSMQRFQAKALTTSHRSDQSKATA</sequence>
<dbReference type="AlphaFoldDB" id="A0A6G1D0Z7"/>
<evidence type="ECO:0000256" key="1">
    <source>
        <dbReference type="SAM" id="MobiDB-lite"/>
    </source>
</evidence>
<comment type="caution">
    <text evidence="2">The sequence shown here is derived from an EMBL/GenBank/DDBJ whole genome shotgun (WGS) entry which is preliminary data.</text>
</comment>
<gene>
    <name evidence="2" type="ORF">E2562_009008</name>
</gene>
<feature type="compositionally biased region" description="Basic and acidic residues" evidence="1">
    <location>
        <begin position="1"/>
        <end position="37"/>
    </location>
</feature>
<dbReference type="EMBL" id="SPHZ02000007">
    <property type="protein sequence ID" value="KAF0905987.1"/>
    <property type="molecule type" value="Genomic_DNA"/>
</dbReference>
<accession>A0A6G1D0Z7</accession>
<evidence type="ECO:0000313" key="3">
    <source>
        <dbReference type="Proteomes" id="UP000479710"/>
    </source>
</evidence>
<protein>
    <submittedName>
        <fullName evidence="2">Uncharacterized protein</fullName>
    </submittedName>
</protein>
<organism evidence="2 3">
    <name type="scientific">Oryza meyeriana var. granulata</name>
    <dbReference type="NCBI Taxonomy" id="110450"/>
    <lineage>
        <taxon>Eukaryota</taxon>
        <taxon>Viridiplantae</taxon>
        <taxon>Streptophyta</taxon>
        <taxon>Embryophyta</taxon>
        <taxon>Tracheophyta</taxon>
        <taxon>Spermatophyta</taxon>
        <taxon>Magnoliopsida</taxon>
        <taxon>Liliopsida</taxon>
        <taxon>Poales</taxon>
        <taxon>Poaceae</taxon>
        <taxon>BOP clade</taxon>
        <taxon>Oryzoideae</taxon>
        <taxon>Oryzeae</taxon>
        <taxon>Oryzinae</taxon>
        <taxon>Oryza</taxon>
        <taxon>Oryza meyeriana</taxon>
    </lineage>
</organism>
<reference evidence="2 3" key="1">
    <citation type="submission" date="2019-11" db="EMBL/GenBank/DDBJ databases">
        <title>Whole genome sequence of Oryza granulata.</title>
        <authorList>
            <person name="Li W."/>
        </authorList>
    </citation>
    <scope>NUCLEOTIDE SEQUENCE [LARGE SCALE GENOMIC DNA]</scope>
    <source>
        <strain evidence="3">cv. Menghai</strain>
        <tissue evidence="2">Leaf</tissue>
    </source>
</reference>